<dbReference type="InterPro" id="IPR050565">
    <property type="entry name" value="LYPA1-2/EST-like"/>
</dbReference>
<evidence type="ECO:0000313" key="5">
    <source>
        <dbReference type="Proteomes" id="UP001375743"/>
    </source>
</evidence>
<dbReference type="PANTHER" id="PTHR10655">
    <property type="entry name" value="LYSOPHOSPHOLIPASE-RELATED"/>
    <property type="match status" value="1"/>
</dbReference>
<dbReference type="EMBL" id="JBBLZC010000039">
    <property type="protein sequence ID" value="MEK0085975.1"/>
    <property type="molecule type" value="Genomic_DNA"/>
</dbReference>
<dbReference type="InterPro" id="IPR003140">
    <property type="entry name" value="PLipase/COase/thioEstase"/>
</dbReference>
<comment type="caution">
    <text evidence="4">The sequence shown here is derived from an EMBL/GenBank/DDBJ whole genome shotgun (WGS) entry which is preliminary data.</text>
</comment>
<dbReference type="Pfam" id="PF02230">
    <property type="entry name" value="Abhydrolase_2"/>
    <property type="match status" value="1"/>
</dbReference>
<proteinExistence type="inferred from homology"/>
<feature type="domain" description="Phospholipase/carboxylesterase/thioesterase" evidence="3">
    <location>
        <begin position="17"/>
        <end position="213"/>
    </location>
</feature>
<dbReference type="Gene3D" id="3.40.50.1820">
    <property type="entry name" value="alpha/beta hydrolase"/>
    <property type="match status" value="1"/>
</dbReference>
<dbReference type="PANTHER" id="PTHR10655:SF17">
    <property type="entry name" value="LYSOPHOSPHOLIPASE-LIKE PROTEIN 1"/>
    <property type="match status" value="1"/>
</dbReference>
<gene>
    <name evidence="4" type="ORF">U1T56_22700</name>
</gene>
<name>A0ABU8XXP2_9PROT</name>
<dbReference type="RefSeq" id="WP_418161822.1">
    <property type="nucleotide sequence ID" value="NZ_JBBLZC010000039.1"/>
</dbReference>
<accession>A0ABU8XXP2</accession>
<organism evidence="4 5">
    <name type="scientific">Benzoatithermus flavus</name>
    <dbReference type="NCBI Taxonomy" id="3108223"/>
    <lineage>
        <taxon>Bacteria</taxon>
        <taxon>Pseudomonadati</taxon>
        <taxon>Pseudomonadota</taxon>
        <taxon>Alphaproteobacteria</taxon>
        <taxon>Geminicoccales</taxon>
        <taxon>Geminicoccaceae</taxon>
        <taxon>Benzoatithermus</taxon>
    </lineage>
</organism>
<dbReference type="SUPFAM" id="SSF53474">
    <property type="entry name" value="alpha/beta-Hydrolases"/>
    <property type="match status" value="1"/>
</dbReference>
<sequence>MTTLYGPSMGPAAGGSPRTIVVLLHGVGADGQDLVDLASVLAPFLPHALFVAPDAPEPCDMAAFGRQWFSLQDRQPAALLAGIRRTAPLLDAHLDELLARHGLDESRLALLGFSQGAMMALHVAPRRTRPVAAVLGLSGALIGAEDLAREVRSRPPVMLIHGDADDVVPFEAMFAAVAGLQAAGIPVQWIRRPGLAHGIDPEGIAAGGRFLQAMLPPV</sequence>
<comment type="similarity">
    <text evidence="1">Belongs to the AB hydrolase superfamily. AB hydrolase 2 family.</text>
</comment>
<protein>
    <submittedName>
        <fullName evidence="4">Prolyl oligopeptidase family serine peptidase</fullName>
    </submittedName>
</protein>
<evidence type="ECO:0000259" key="3">
    <source>
        <dbReference type="Pfam" id="PF02230"/>
    </source>
</evidence>
<dbReference type="Proteomes" id="UP001375743">
    <property type="component" value="Unassembled WGS sequence"/>
</dbReference>
<reference evidence="4 5" key="1">
    <citation type="submission" date="2024-01" db="EMBL/GenBank/DDBJ databases">
        <title>Multi-omics insights into the function and evolution of sodium benzoate biodegradation pathways in Benzoatithermus flavus gen. nov., sp. nov. from hot spring.</title>
        <authorList>
            <person name="Hu C.-J."/>
            <person name="Li W.-J."/>
        </authorList>
    </citation>
    <scope>NUCLEOTIDE SEQUENCE [LARGE SCALE GENOMIC DNA]</scope>
    <source>
        <strain evidence="4 5">SYSU G07066</strain>
    </source>
</reference>
<keyword evidence="5" id="KW-1185">Reference proteome</keyword>
<evidence type="ECO:0000256" key="1">
    <source>
        <dbReference type="ARBA" id="ARBA00006499"/>
    </source>
</evidence>
<dbReference type="InterPro" id="IPR029058">
    <property type="entry name" value="AB_hydrolase_fold"/>
</dbReference>
<evidence type="ECO:0000256" key="2">
    <source>
        <dbReference type="ARBA" id="ARBA00022801"/>
    </source>
</evidence>
<keyword evidence="2" id="KW-0378">Hydrolase</keyword>
<evidence type="ECO:0000313" key="4">
    <source>
        <dbReference type="EMBL" id="MEK0085975.1"/>
    </source>
</evidence>